<evidence type="ECO:0000313" key="11">
    <source>
        <dbReference type="Proteomes" id="UP000595095"/>
    </source>
</evidence>
<protein>
    <recommendedName>
        <fullName evidence="3">bis(5'-nucleosyl)-tetraphosphatase (symmetrical)</fullName>
        <ecNumber evidence="3">3.6.1.41</ecNumber>
    </recommendedName>
    <alternativeName>
        <fullName evidence="6">Ap4A hydrolase</fullName>
    </alternativeName>
    <alternativeName>
        <fullName evidence="5">Diadenosine 5',5'''-P1,P4-tetraphosphate pyrophosphohydrolase</fullName>
    </alternativeName>
    <alternativeName>
        <fullName evidence="7">Diadenosine tetraphosphatase</fullName>
    </alternativeName>
</protein>
<dbReference type="AlphaFoldDB" id="A0A7S9DWE0"/>
<feature type="domain" description="Calcineurin-like phosphoesterase" evidence="9">
    <location>
        <begin position="8"/>
        <end position="141"/>
    </location>
</feature>
<dbReference type="InterPro" id="IPR004617">
    <property type="entry name" value="ApaH"/>
</dbReference>
<proteinExistence type="inferred from homology"/>
<dbReference type="NCBIfam" id="TIGR00668">
    <property type="entry name" value="apaH"/>
    <property type="match status" value="1"/>
</dbReference>
<dbReference type="RefSeq" id="WP_195810293.1">
    <property type="nucleotide sequence ID" value="NZ_CP064795.1"/>
</dbReference>
<comment type="function">
    <text evidence="1">Hydrolyzes diadenosine 5',5'''-P1,P4-tetraphosphate to yield ADP.</text>
</comment>
<keyword evidence="4 10" id="KW-0378">Hydrolase</keyword>
<evidence type="ECO:0000256" key="6">
    <source>
        <dbReference type="ARBA" id="ARBA00032248"/>
    </source>
</evidence>
<comment type="similarity">
    <text evidence="2">Belongs to the Ap4A hydrolase family.</text>
</comment>
<sequence length="272" mass="30724">MKPSSAQTLVVGDIQGCYGGLMKLLDQCQFDEKRDKLYAVGDLVARGEDSLATLTFLKGLGNGFSSVLGNHDLHLLAVSKNIQPANKKDRLENLLTSDRLEELCAWLQSFPLALAVDNKHIMVHAGLYPGWTPQQLLRFSDEVSQALQQDPHTFLTQMYGNAPAIWQYDLTEIERLRFIVNACTRMRFVDKALRLDLQEKGTPPASDKNLMPWFSHPRLQLPEKQRILFGHWAALEGKTPSKRIIGLDTGYVWGNTMTAYRVETKERITVTP</sequence>
<dbReference type="PRINTS" id="PR00114">
    <property type="entry name" value="STPHPHTASE"/>
</dbReference>
<dbReference type="Gene3D" id="3.60.21.10">
    <property type="match status" value="1"/>
</dbReference>
<dbReference type="Proteomes" id="UP000595095">
    <property type="component" value="Chromosome"/>
</dbReference>
<evidence type="ECO:0000256" key="8">
    <source>
        <dbReference type="ARBA" id="ARBA00049417"/>
    </source>
</evidence>
<dbReference type="SUPFAM" id="SSF56300">
    <property type="entry name" value="Metallo-dependent phosphatases"/>
    <property type="match status" value="1"/>
</dbReference>
<evidence type="ECO:0000256" key="7">
    <source>
        <dbReference type="ARBA" id="ARBA00033210"/>
    </source>
</evidence>
<evidence type="ECO:0000256" key="5">
    <source>
        <dbReference type="ARBA" id="ARBA00031248"/>
    </source>
</evidence>
<evidence type="ECO:0000259" key="9">
    <source>
        <dbReference type="Pfam" id="PF00149"/>
    </source>
</evidence>
<evidence type="ECO:0000256" key="4">
    <source>
        <dbReference type="ARBA" id="ARBA00022801"/>
    </source>
</evidence>
<organism evidence="10 11">
    <name type="scientific">Salinimonas marina</name>
    <dbReference type="NCBI Taxonomy" id="2785918"/>
    <lineage>
        <taxon>Bacteria</taxon>
        <taxon>Pseudomonadati</taxon>
        <taxon>Pseudomonadota</taxon>
        <taxon>Gammaproteobacteria</taxon>
        <taxon>Alteromonadales</taxon>
        <taxon>Alteromonadaceae</taxon>
        <taxon>Alteromonas/Salinimonas group</taxon>
        <taxon>Salinimonas</taxon>
    </lineage>
</organism>
<evidence type="ECO:0000256" key="2">
    <source>
        <dbReference type="ARBA" id="ARBA00005419"/>
    </source>
</evidence>
<evidence type="ECO:0000313" key="10">
    <source>
        <dbReference type="EMBL" id="QPG05202.1"/>
    </source>
</evidence>
<dbReference type="InterPro" id="IPR004843">
    <property type="entry name" value="Calcineurin-like_PHP"/>
</dbReference>
<dbReference type="GO" id="GO:0008803">
    <property type="term" value="F:bis(5'-nucleosyl)-tetraphosphatase (symmetrical) activity"/>
    <property type="evidence" value="ECO:0007669"/>
    <property type="project" value="UniProtKB-EC"/>
</dbReference>
<dbReference type="PANTHER" id="PTHR40942">
    <property type="match status" value="1"/>
</dbReference>
<gene>
    <name evidence="10" type="ORF">IT774_13895</name>
</gene>
<dbReference type="InterPro" id="IPR006186">
    <property type="entry name" value="Ser/Thr-sp_prot-phosphatase"/>
</dbReference>
<accession>A0A7S9DWE0</accession>
<dbReference type="PIRSF" id="PIRSF000903">
    <property type="entry name" value="B5n-ttraPtase_sm"/>
    <property type="match status" value="1"/>
</dbReference>
<dbReference type="NCBIfam" id="NF001204">
    <property type="entry name" value="PRK00166.1"/>
    <property type="match status" value="1"/>
</dbReference>
<dbReference type="EC" id="3.6.1.41" evidence="3"/>
<dbReference type="InterPro" id="IPR029052">
    <property type="entry name" value="Metallo-depent_PP-like"/>
</dbReference>
<dbReference type="PANTHER" id="PTHR40942:SF4">
    <property type="entry name" value="CYTOCHROME C5"/>
    <property type="match status" value="1"/>
</dbReference>
<dbReference type="KEGG" id="smaa:IT774_13895"/>
<dbReference type="EMBL" id="CP064795">
    <property type="protein sequence ID" value="QPG05202.1"/>
    <property type="molecule type" value="Genomic_DNA"/>
</dbReference>
<dbReference type="Pfam" id="PF00149">
    <property type="entry name" value="Metallophos"/>
    <property type="match status" value="1"/>
</dbReference>
<name>A0A7S9DWE0_9ALTE</name>
<evidence type="ECO:0000256" key="3">
    <source>
        <dbReference type="ARBA" id="ARBA00012506"/>
    </source>
</evidence>
<keyword evidence="11" id="KW-1185">Reference proteome</keyword>
<evidence type="ECO:0000256" key="1">
    <source>
        <dbReference type="ARBA" id="ARBA00003413"/>
    </source>
</evidence>
<comment type="catalytic activity">
    <reaction evidence="8">
        <text>P(1),P(4)-bis(5'-adenosyl) tetraphosphate + H2O = 2 ADP + 2 H(+)</text>
        <dbReference type="Rhea" id="RHEA:24252"/>
        <dbReference type="ChEBI" id="CHEBI:15377"/>
        <dbReference type="ChEBI" id="CHEBI:15378"/>
        <dbReference type="ChEBI" id="CHEBI:58141"/>
        <dbReference type="ChEBI" id="CHEBI:456216"/>
        <dbReference type="EC" id="3.6.1.41"/>
    </reaction>
</comment>
<reference evidence="10 11" key="1">
    <citation type="submission" date="2020-11" db="EMBL/GenBank/DDBJ databases">
        <title>Complete genome sequence for Salinimonas sp. strain G2-b.</title>
        <authorList>
            <person name="Park S.-J."/>
        </authorList>
    </citation>
    <scope>NUCLEOTIDE SEQUENCE [LARGE SCALE GENOMIC DNA]</scope>
    <source>
        <strain evidence="10 11">G2-b</strain>
    </source>
</reference>